<evidence type="ECO:0000256" key="4">
    <source>
        <dbReference type="ARBA" id="ARBA00023239"/>
    </source>
</evidence>
<dbReference type="InterPro" id="IPR001533">
    <property type="entry name" value="Pterin_deHydtase"/>
</dbReference>
<feature type="compositionally biased region" description="Polar residues" evidence="5">
    <location>
        <begin position="29"/>
        <end position="38"/>
    </location>
</feature>
<dbReference type="Pfam" id="PF01329">
    <property type="entry name" value="Pterin_4a"/>
    <property type="match status" value="1"/>
</dbReference>
<dbReference type="GO" id="GO:0006729">
    <property type="term" value="P:tetrahydrobiopterin biosynthetic process"/>
    <property type="evidence" value="ECO:0007669"/>
    <property type="project" value="InterPro"/>
</dbReference>
<comment type="similarity">
    <text evidence="2">Belongs to the pterin-4-alpha-carbinolamine dehydratase family.</text>
</comment>
<dbReference type="EMBL" id="JAVHJM010000002">
    <property type="protein sequence ID" value="KAK6518445.1"/>
    <property type="molecule type" value="Genomic_DNA"/>
</dbReference>
<evidence type="ECO:0000256" key="3">
    <source>
        <dbReference type="ARBA" id="ARBA00013252"/>
    </source>
</evidence>
<evidence type="ECO:0000313" key="7">
    <source>
        <dbReference type="Proteomes" id="UP001307849"/>
    </source>
</evidence>
<feature type="region of interest" description="Disordered" evidence="5">
    <location>
        <begin position="531"/>
        <end position="577"/>
    </location>
</feature>
<feature type="region of interest" description="Disordered" evidence="5">
    <location>
        <begin position="1"/>
        <end position="38"/>
    </location>
</feature>
<gene>
    <name evidence="6" type="ORF">TWF506_005599</name>
</gene>
<comment type="catalytic activity">
    <reaction evidence="1">
        <text>(4aS,6R)-4a-hydroxy-L-erythro-5,6,7,8-tetrahydrobiopterin = (6R)-L-erythro-6,7-dihydrobiopterin + H2O</text>
        <dbReference type="Rhea" id="RHEA:11920"/>
        <dbReference type="ChEBI" id="CHEBI:15377"/>
        <dbReference type="ChEBI" id="CHEBI:15642"/>
        <dbReference type="ChEBI" id="CHEBI:43120"/>
        <dbReference type="EC" id="4.2.1.96"/>
    </reaction>
</comment>
<comment type="caution">
    <text evidence="6">The sequence shown here is derived from an EMBL/GenBank/DDBJ whole genome shotgun (WGS) entry which is preliminary data.</text>
</comment>
<evidence type="ECO:0000313" key="6">
    <source>
        <dbReference type="EMBL" id="KAK6518445.1"/>
    </source>
</evidence>
<proteinExistence type="inferred from homology"/>
<dbReference type="InterPro" id="IPR036428">
    <property type="entry name" value="PCD_sf"/>
</dbReference>
<dbReference type="Proteomes" id="UP001307849">
    <property type="component" value="Unassembled WGS sequence"/>
</dbReference>
<dbReference type="Gene3D" id="3.30.1360.20">
    <property type="entry name" value="Transcriptional coactivator/pterin dehydratase"/>
    <property type="match status" value="1"/>
</dbReference>
<evidence type="ECO:0000256" key="5">
    <source>
        <dbReference type="SAM" id="MobiDB-lite"/>
    </source>
</evidence>
<reference evidence="6 7" key="1">
    <citation type="submission" date="2019-10" db="EMBL/GenBank/DDBJ databases">
        <authorList>
            <person name="Palmer J.M."/>
        </authorList>
    </citation>
    <scope>NUCLEOTIDE SEQUENCE [LARGE SCALE GENOMIC DNA]</scope>
    <source>
        <strain evidence="6 7">TWF506</strain>
    </source>
</reference>
<evidence type="ECO:0000256" key="2">
    <source>
        <dbReference type="ARBA" id="ARBA00006472"/>
    </source>
</evidence>
<dbReference type="SUPFAM" id="SSF55248">
    <property type="entry name" value="PCD-like"/>
    <property type="match status" value="1"/>
</dbReference>
<dbReference type="GO" id="GO:0008124">
    <property type="term" value="F:4-alpha-hydroxytetrahydrobiopterin dehydratase activity"/>
    <property type="evidence" value="ECO:0007669"/>
    <property type="project" value="UniProtKB-EC"/>
</dbReference>
<sequence length="577" mass="63475">MHALRRAGRRASTLPKPSSGIHRVPPSTNPIAASQSVQTTCIRPYSSETTDSTSDRGTPIRKLGTVGKIEEYYQLHKSKGMTANEVARDEILNEINREKVNPEGGLPPLRFTDIKTGMKYHAGRSLVTGEEAKALYGEFQAHTAIVKPGPTDLPGNPTQVHILYRNPTSPPERILESIRRLCFNPSYIVTKEFGPHAVKSTDLINVELGYCSHYLPHELKPMVLVHKNWKISKGGRSLEKIFRFDNRTSARDFANGLQRLIKIKVTKTQLVEHHPSFGIYGRRVLVRWGTEQPHEAISSWDIACAKQTDRWAGACNVKDLLPEILEWTFETKFVDRTEQTQLQAPQSDPETNASDNLMDIIEGLMATTKSLMQAAEEPSTVQATLSMASEALSKTIEKISKERVENKEMEAAREEEVLRWLNSEEGASKQEPPKETVDVPQEVIGDLAPEAGVEGPGAVDAEATHADAVDAVVDVETEYLPSETTESQTTEADAVEAETETVQAEVAEAVKTEVTDAPEAVQTEVVETTQAEVTEAAHPETAEAVQTEAPTTEAEGESQSRDTAADGQPPNDEKTSQ</sequence>
<dbReference type="AlphaFoldDB" id="A0AAN8NPK8"/>
<organism evidence="6 7">
    <name type="scientific">Arthrobotrys conoides</name>
    <dbReference type="NCBI Taxonomy" id="74498"/>
    <lineage>
        <taxon>Eukaryota</taxon>
        <taxon>Fungi</taxon>
        <taxon>Dikarya</taxon>
        <taxon>Ascomycota</taxon>
        <taxon>Pezizomycotina</taxon>
        <taxon>Orbiliomycetes</taxon>
        <taxon>Orbiliales</taxon>
        <taxon>Orbiliaceae</taxon>
        <taxon>Arthrobotrys</taxon>
    </lineage>
</organism>
<evidence type="ECO:0000256" key="1">
    <source>
        <dbReference type="ARBA" id="ARBA00001554"/>
    </source>
</evidence>
<keyword evidence="4" id="KW-0456">Lyase</keyword>
<name>A0AAN8NPK8_9PEZI</name>
<protein>
    <recommendedName>
        <fullName evidence="3">4a-hydroxytetrahydrobiopterin dehydratase</fullName>
        <ecNumber evidence="3">4.2.1.96</ecNumber>
    </recommendedName>
</protein>
<dbReference type="EC" id="4.2.1.96" evidence="3"/>
<keyword evidence="7" id="KW-1185">Reference proteome</keyword>
<accession>A0AAN8NPK8</accession>